<keyword evidence="2" id="KW-0812">Transmembrane</keyword>
<feature type="compositionally biased region" description="Low complexity" evidence="1">
    <location>
        <begin position="102"/>
        <end position="115"/>
    </location>
</feature>
<name>A0A6A6RHG9_9PLEO</name>
<feature type="transmembrane region" description="Helical" evidence="2">
    <location>
        <begin position="31"/>
        <end position="53"/>
    </location>
</feature>
<sequence>MVLSKRYCVEYIDGTIECFREGFWYTGTGLIVKWSILAGFFLFFTLWFLGGYMHAKQRLRKGKPLLSYHRWLVSYQDRKKFGQTPQNDFTFYAAQPYGQPFHPQHQYQQPQQPQQRADGTWPEPPPMYTPGKSEQPADMSMYGAPPQYPPPPGPPPMGPPPMGQQQTGVVGANGDLEGQQQAQLPPRPQKAAVKTLLSKFRK</sequence>
<reference evidence="3" key="1">
    <citation type="journal article" date="2020" name="Stud. Mycol.">
        <title>101 Dothideomycetes genomes: a test case for predicting lifestyles and emergence of pathogens.</title>
        <authorList>
            <person name="Haridas S."/>
            <person name="Albert R."/>
            <person name="Binder M."/>
            <person name="Bloem J."/>
            <person name="Labutti K."/>
            <person name="Salamov A."/>
            <person name="Andreopoulos B."/>
            <person name="Baker S."/>
            <person name="Barry K."/>
            <person name="Bills G."/>
            <person name="Bluhm B."/>
            <person name="Cannon C."/>
            <person name="Castanera R."/>
            <person name="Culley D."/>
            <person name="Daum C."/>
            <person name="Ezra D."/>
            <person name="Gonzalez J."/>
            <person name="Henrissat B."/>
            <person name="Kuo A."/>
            <person name="Liang C."/>
            <person name="Lipzen A."/>
            <person name="Lutzoni F."/>
            <person name="Magnuson J."/>
            <person name="Mondo S."/>
            <person name="Nolan M."/>
            <person name="Ohm R."/>
            <person name="Pangilinan J."/>
            <person name="Park H.-J."/>
            <person name="Ramirez L."/>
            <person name="Alfaro M."/>
            <person name="Sun H."/>
            <person name="Tritt A."/>
            <person name="Yoshinaga Y."/>
            <person name="Zwiers L.-H."/>
            <person name="Turgeon B."/>
            <person name="Goodwin S."/>
            <person name="Spatafora J."/>
            <person name="Crous P."/>
            <person name="Grigoriev I."/>
        </authorList>
    </citation>
    <scope>NUCLEOTIDE SEQUENCE</scope>
    <source>
        <strain evidence="3">CBS 473.64</strain>
    </source>
</reference>
<evidence type="ECO:0000256" key="1">
    <source>
        <dbReference type="SAM" id="MobiDB-lite"/>
    </source>
</evidence>
<dbReference type="OrthoDB" id="5400539at2759"/>
<gene>
    <name evidence="3" type="ORF">P280DRAFT_474235</name>
</gene>
<evidence type="ECO:0000313" key="4">
    <source>
        <dbReference type="Proteomes" id="UP000799753"/>
    </source>
</evidence>
<evidence type="ECO:0008006" key="5">
    <source>
        <dbReference type="Google" id="ProtNLM"/>
    </source>
</evidence>
<dbReference type="InterPro" id="IPR020999">
    <property type="entry name" value="Chitin_synth_reg_RCR"/>
</dbReference>
<keyword evidence="4" id="KW-1185">Reference proteome</keyword>
<proteinExistence type="predicted"/>
<organism evidence="3 4">
    <name type="scientific">Massarina eburnea CBS 473.64</name>
    <dbReference type="NCBI Taxonomy" id="1395130"/>
    <lineage>
        <taxon>Eukaryota</taxon>
        <taxon>Fungi</taxon>
        <taxon>Dikarya</taxon>
        <taxon>Ascomycota</taxon>
        <taxon>Pezizomycotina</taxon>
        <taxon>Dothideomycetes</taxon>
        <taxon>Pleosporomycetidae</taxon>
        <taxon>Pleosporales</taxon>
        <taxon>Massarineae</taxon>
        <taxon>Massarinaceae</taxon>
        <taxon>Massarina</taxon>
    </lineage>
</organism>
<feature type="region of interest" description="Disordered" evidence="1">
    <location>
        <begin position="102"/>
        <end position="191"/>
    </location>
</feature>
<dbReference type="Pfam" id="PF12273">
    <property type="entry name" value="RCR"/>
    <property type="match status" value="1"/>
</dbReference>
<evidence type="ECO:0000313" key="3">
    <source>
        <dbReference type="EMBL" id="KAF2634939.1"/>
    </source>
</evidence>
<dbReference type="EMBL" id="MU006812">
    <property type="protein sequence ID" value="KAF2634939.1"/>
    <property type="molecule type" value="Genomic_DNA"/>
</dbReference>
<accession>A0A6A6RHG9</accession>
<keyword evidence="2" id="KW-1133">Transmembrane helix</keyword>
<keyword evidence="2" id="KW-0472">Membrane</keyword>
<evidence type="ECO:0000256" key="2">
    <source>
        <dbReference type="SAM" id="Phobius"/>
    </source>
</evidence>
<dbReference type="AlphaFoldDB" id="A0A6A6RHG9"/>
<feature type="compositionally biased region" description="Pro residues" evidence="1">
    <location>
        <begin position="146"/>
        <end position="162"/>
    </location>
</feature>
<protein>
    <recommendedName>
        <fullName evidence="5">Ubiquitin-protein ligase sel1</fullName>
    </recommendedName>
</protein>
<dbReference type="Proteomes" id="UP000799753">
    <property type="component" value="Unassembled WGS sequence"/>
</dbReference>